<keyword evidence="3 9" id="KW-1003">Cell membrane</keyword>
<dbReference type="GO" id="GO:0005886">
    <property type="term" value="C:plasma membrane"/>
    <property type="evidence" value="ECO:0007669"/>
    <property type="project" value="UniProtKB-SubCell"/>
</dbReference>
<dbReference type="OrthoDB" id="9812738at2"/>
<evidence type="ECO:0000256" key="3">
    <source>
        <dbReference type="ARBA" id="ARBA00022475"/>
    </source>
</evidence>
<evidence type="ECO:0000256" key="4">
    <source>
        <dbReference type="ARBA" id="ARBA00022692"/>
    </source>
</evidence>
<evidence type="ECO:0000313" key="10">
    <source>
        <dbReference type="EMBL" id="RXH57390.1"/>
    </source>
</evidence>
<dbReference type="GO" id="GO:0006605">
    <property type="term" value="P:protein targeting"/>
    <property type="evidence" value="ECO:0007669"/>
    <property type="project" value="UniProtKB-UniRule"/>
</dbReference>
<dbReference type="InterPro" id="IPR038379">
    <property type="entry name" value="SecE_sf"/>
</dbReference>
<comment type="subcellular location">
    <subcellularLocation>
        <location evidence="9">Cell membrane</location>
        <topology evidence="9">Single-pass membrane protein</topology>
    </subcellularLocation>
    <subcellularLocation>
        <location evidence="1">Membrane</location>
    </subcellularLocation>
</comment>
<dbReference type="Gene3D" id="1.20.5.1030">
    <property type="entry name" value="Preprotein translocase secy subunit"/>
    <property type="match status" value="1"/>
</dbReference>
<organism evidence="10 11">
    <name type="scientific">Granulicella sibirica</name>
    <dbReference type="NCBI Taxonomy" id="2479048"/>
    <lineage>
        <taxon>Bacteria</taxon>
        <taxon>Pseudomonadati</taxon>
        <taxon>Acidobacteriota</taxon>
        <taxon>Terriglobia</taxon>
        <taxon>Terriglobales</taxon>
        <taxon>Acidobacteriaceae</taxon>
        <taxon>Granulicella</taxon>
    </lineage>
</organism>
<dbReference type="AlphaFoldDB" id="A0A4Q0T4B8"/>
<dbReference type="GO" id="GO:0065002">
    <property type="term" value="P:intracellular protein transmembrane transport"/>
    <property type="evidence" value="ECO:0007669"/>
    <property type="project" value="UniProtKB-UniRule"/>
</dbReference>
<dbReference type="Proteomes" id="UP000289437">
    <property type="component" value="Unassembled WGS sequence"/>
</dbReference>
<keyword evidence="8 9" id="KW-0472">Membrane</keyword>
<dbReference type="GO" id="GO:0008320">
    <property type="term" value="F:protein transmembrane transporter activity"/>
    <property type="evidence" value="ECO:0007669"/>
    <property type="project" value="UniProtKB-UniRule"/>
</dbReference>
<comment type="subunit">
    <text evidence="9">Component of the Sec protein translocase complex. Heterotrimer consisting of SecY, SecE and SecG subunits. The heterotrimers can form oligomers, although 1 heterotrimer is thought to be able to translocate proteins. Interacts with the ribosome. Interacts with SecDF, and other proteins may be involved. Interacts with SecA.</text>
</comment>
<sequence>MAKAIAVATDTNQNGGLQQMKDTPARLQSFLHDVRSEMRKVITPSRDEVQTTTIVVIVTVFIFAAYFWLVDNIIGHAIELILKKLSH</sequence>
<dbReference type="RefSeq" id="WP_128911565.1">
    <property type="nucleotide sequence ID" value="NZ_RDSM01000001.1"/>
</dbReference>
<keyword evidence="7 9" id="KW-0811">Translocation</keyword>
<evidence type="ECO:0000313" key="11">
    <source>
        <dbReference type="Proteomes" id="UP000289437"/>
    </source>
</evidence>
<accession>A0A4Q0T4B8</accession>
<evidence type="ECO:0000256" key="5">
    <source>
        <dbReference type="ARBA" id="ARBA00022927"/>
    </source>
</evidence>
<dbReference type="EMBL" id="RDSM01000001">
    <property type="protein sequence ID" value="RXH57390.1"/>
    <property type="molecule type" value="Genomic_DNA"/>
</dbReference>
<keyword evidence="4 9" id="KW-0812">Transmembrane</keyword>
<keyword evidence="2 9" id="KW-0813">Transport</keyword>
<comment type="function">
    <text evidence="9">Essential subunit of the Sec protein translocation channel SecYEG. Clamps together the 2 halves of SecY. May contact the channel plug during translocation.</text>
</comment>
<reference evidence="11" key="2">
    <citation type="submission" date="2019-02" db="EMBL/GenBank/DDBJ databases">
        <title>Granulicella sibirica sp. nov., a psychrotolerant acidobacterium isolated from an organic soil layer in forested tundra, West Siberia.</title>
        <authorList>
            <person name="Oshkin I.Y."/>
            <person name="Kulichevskaya I.S."/>
            <person name="Rijpstra W.I.C."/>
            <person name="Sinninghe Damste J.S."/>
            <person name="Rakitin A.L."/>
            <person name="Ravin N.V."/>
            <person name="Dedysh S.N."/>
        </authorList>
    </citation>
    <scope>NUCLEOTIDE SEQUENCE [LARGE SCALE GENOMIC DNA]</scope>
    <source>
        <strain evidence="11">AF10</strain>
    </source>
</reference>
<proteinExistence type="inferred from homology"/>
<evidence type="ECO:0000256" key="1">
    <source>
        <dbReference type="ARBA" id="ARBA00004370"/>
    </source>
</evidence>
<dbReference type="GO" id="GO:0043952">
    <property type="term" value="P:protein transport by the Sec complex"/>
    <property type="evidence" value="ECO:0007669"/>
    <property type="project" value="UniProtKB-UniRule"/>
</dbReference>
<evidence type="ECO:0000256" key="9">
    <source>
        <dbReference type="HAMAP-Rule" id="MF_00422"/>
    </source>
</evidence>
<dbReference type="PANTHER" id="PTHR33910">
    <property type="entry name" value="PROTEIN TRANSLOCASE SUBUNIT SECE"/>
    <property type="match status" value="1"/>
</dbReference>
<dbReference type="NCBIfam" id="TIGR00964">
    <property type="entry name" value="secE_bact"/>
    <property type="match status" value="1"/>
</dbReference>
<gene>
    <name evidence="9" type="primary">secE</name>
    <name evidence="10" type="ORF">GRAN_0700</name>
</gene>
<reference evidence="10 11" key="1">
    <citation type="submission" date="2018-11" db="EMBL/GenBank/DDBJ databases">
        <authorList>
            <person name="Mardanov A.V."/>
            <person name="Ravin N.V."/>
            <person name="Dedysh S.N."/>
        </authorList>
    </citation>
    <scope>NUCLEOTIDE SEQUENCE [LARGE SCALE GENOMIC DNA]</scope>
    <source>
        <strain evidence="10 11">AF10</strain>
    </source>
</reference>
<evidence type="ECO:0000256" key="2">
    <source>
        <dbReference type="ARBA" id="ARBA00022448"/>
    </source>
</evidence>
<feature type="transmembrane region" description="Helical" evidence="9">
    <location>
        <begin position="54"/>
        <end position="74"/>
    </location>
</feature>
<dbReference type="HAMAP" id="MF_00422">
    <property type="entry name" value="SecE"/>
    <property type="match status" value="1"/>
</dbReference>
<dbReference type="PRINTS" id="PR01650">
    <property type="entry name" value="SECETRNLCASE"/>
</dbReference>
<keyword evidence="6 9" id="KW-1133">Transmembrane helix</keyword>
<dbReference type="GO" id="GO:0009306">
    <property type="term" value="P:protein secretion"/>
    <property type="evidence" value="ECO:0007669"/>
    <property type="project" value="UniProtKB-UniRule"/>
</dbReference>
<dbReference type="Pfam" id="PF00584">
    <property type="entry name" value="SecE"/>
    <property type="match status" value="1"/>
</dbReference>
<dbReference type="InterPro" id="IPR001901">
    <property type="entry name" value="Translocase_SecE/Sec61-g"/>
</dbReference>
<keyword evidence="5 9" id="KW-0653">Protein transport</keyword>
<evidence type="ECO:0000256" key="7">
    <source>
        <dbReference type="ARBA" id="ARBA00023010"/>
    </source>
</evidence>
<name>A0A4Q0T4B8_9BACT</name>
<protein>
    <recommendedName>
        <fullName evidence="9">Protein translocase subunit SecE</fullName>
    </recommendedName>
</protein>
<dbReference type="PANTHER" id="PTHR33910:SF1">
    <property type="entry name" value="PROTEIN TRANSLOCASE SUBUNIT SECE"/>
    <property type="match status" value="1"/>
</dbReference>
<comment type="similarity">
    <text evidence="9">Belongs to the SecE/SEC61-gamma family.</text>
</comment>
<comment type="caution">
    <text evidence="10">The sequence shown here is derived from an EMBL/GenBank/DDBJ whole genome shotgun (WGS) entry which is preliminary data.</text>
</comment>
<keyword evidence="11" id="KW-1185">Reference proteome</keyword>
<evidence type="ECO:0000256" key="6">
    <source>
        <dbReference type="ARBA" id="ARBA00022989"/>
    </source>
</evidence>
<evidence type="ECO:0000256" key="8">
    <source>
        <dbReference type="ARBA" id="ARBA00023136"/>
    </source>
</evidence>
<dbReference type="InterPro" id="IPR005807">
    <property type="entry name" value="SecE_bac"/>
</dbReference>